<proteinExistence type="predicted"/>
<gene>
    <name evidence="2" type="ORF">CLHOM_30990</name>
</gene>
<name>A0A0L6Z5J5_9CLOT</name>
<dbReference type="Gene3D" id="3.20.20.150">
    <property type="entry name" value="Divalent-metal-dependent TIM barrel enzymes"/>
    <property type="match status" value="1"/>
</dbReference>
<dbReference type="PATRIC" id="fig|1121318.3.peg.3115"/>
<dbReference type="AlphaFoldDB" id="A0A0L6Z5J5"/>
<dbReference type="InterPro" id="IPR013022">
    <property type="entry name" value="Xyl_isomerase-like_TIM-brl"/>
</dbReference>
<dbReference type="STRING" id="36844.SAMN04488501_101382"/>
<dbReference type="PANTHER" id="PTHR12110">
    <property type="entry name" value="HYDROXYPYRUVATE ISOMERASE"/>
    <property type="match status" value="1"/>
</dbReference>
<keyword evidence="3" id="KW-1185">Reference proteome</keyword>
<dbReference type="Pfam" id="PF01261">
    <property type="entry name" value="AP_endonuc_2"/>
    <property type="match status" value="1"/>
</dbReference>
<dbReference type="RefSeq" id="WP_052222572.1">
    <property type="nucleotide sequence ID" value="NZ_LHUR01000042.1"/>
</dbReference>
<sequence>MEIGISSACFYPHVNLEETIALMKGLGFHKGELFLNCPSEFEENFIEKLNEEKIKHEYSINSIHAFSSSFEPFLFDSYKRRRDDMIKLFKKVCKAGKALGAQSYTFHGIRNVDLNFMKIPRVIEIYDELLYISSEIGISLSQENVSWCMSSRPDFLKTLIEKCKYKLNFTLDIKQAYRASVSLEEYIEIMGENIINLHINDVDENNSCILPGEGKVDYGKLNDSLRRINYDGMGIIEVYSNNYTSYNQLIESREYLTKNL</sequence>
<evidence type="ECO:0000313" key="3">
    <source>
        <dbReference type="Proteomes" id="UP000037043"/>
    </source>
</evidence>
<reference evidence="3" key="1">
    <citation type="submission" date="2015-08" db="EMBL/GenBank/DDBJ databases">
        <title>Genome sequence of the strict anaerobe Clostridium homopropionicum LuHBu1 (DSM 5847T).</title>
        <authorList>
            <person name="Poehlein A."/>
            <person name="Beck M."/>
            <person name="Schiel-Bengelsdorf B."/>
            <person name="Bengelsdorf F.R."/>
            <person name="Daniel R."/>
            <person name="Duerre P."/>
        </authorList>
    </citation>
    <scope>NUCLEOTIDE SEQUENCE [LARGE SCALE GENOMIC DNA]</scope>
    <source>
        <strain evidence="3">DSM 5847</strain>
    </source>
</reference>
<dbReference type="Proteomes" id="UP000037043">
    <property type="component" value="Unassembled WGS sequence"/>
</dbReference>
<dbReference type="SUPFAM" id="SSF51658">
    <property type="entry name" value="Xylose isomerase-like"/>
    <property type="match status" value="1"/>
</dbReference>
<dbReference type="EMBL" id="LHUR01000042">
    <property type="protein sequence ID" value="KOA18221.1"/>
    <property type="molecule type" value="Genomic_DNA"/>
</dbReference>
<accession>A0A0L6Z5J5</accession>
<evidence type="ECO:0000259" key="1">
    <source>
        <dbReference type="Pfam" id="PF01261"/>
    </source>
</evidence>
<dbReference type="InterPro" id="IPR036237">
    <property type="entry name" value="Xyl_isomerase-like_sf"/>
</dbReference>
<dbReference type="InterPro" id="IPR050312">
    <property type="entry name" value="IolE/XylAMocC-like"/>
</dbReference>
<evidence type="ECO:0000313" key="2">
    <source>
        <dbReference type="EMBL" id="KOA18221.1"/>
    </source>
</evidence>
<dbReference type="PANTHER" id="PTHR12110:SF21">
    <property type="entry name" value="XYLOSE ISOMERASE-LIKE TIM BARREL DOMAIN-CONTAINING PROTEIN"/>
    <property type="match status" value="1"/>
</dbReference>
<comment type="caution">
    <text evidence="2">The sequence shown here is derived from an EMBL/GenBank/DDBJ whole genome shotgun (WGS) entry which is preliminary data.</text>
</comment>
<feature type="domain" description="Xylose isomerase-like TIM barrel" evidence="1">
    <location>
        <begin position="25"/>
        <end position="256"/>
    </location>
</feature>
<organism evidence="2 3">
    <name type="scientific">Clostridium homopropionicum DSM 5847</name>
    <dbReference type="NCBI Taxonomy" id="1121318"/>
    <lineage>
        <taxon>Bacteria</taxon>
        <taxon>Bacillati</taxon>
        <taxon>Bacillota</taxon>
        <taxon>Clostridia</taxon>
        <taxon>Eubacteriales</taxon>
        <taxon>Clostridiaceae</taxon>
        <taxon>Clostridium</taxon>
    </lineage>
</organism>
<protein>
    <submittedName>
        <fullName evidence="2">Fructoselysine 3-epimerase</fullName>
    </submittedName>
</protein>